<dbReference type="Pfam" id="PF04205">
    <property type="entry name" value="FMN_bind"/>
    <property type="match status" value="1"/>
</dbReference>
<dbReference type="AlphaFoldDB" id="A0A0A8B9F0"/>
<dbReference type="KEGG" id="cbac:JI75_02930"/>
<dbReference type="GO" id="GO:0016020">
    <property type="term" value="C:membrane"/>
    <property type="evidence" value="ECO:0007669"/>
    <property type="project" value="InterPro"/>
</dbReference>
<name>A0A0A8B9F0_9ACTN</name>
<dbReference type="InterPro" id="IPR007329">
    <property type="entry name" value="FMN-bd"/>
</dbReference>
<dbReference type="OrthoDB" id="3197318at2"/>
<sequence>MLKPQVIVLGGVSVAMAAGLVGCGASFEGSGSKDAASAEQLAIHTPNTWIDRAPLEQRTASGSYADGTYTGVAKGMDGLITVTLQVKGNVITCTQMTQEGETQSVGGYEAIRDGVYARMIDAAQDSEIDAISGATITTQAVRDAVADALSQASAASAGAQKEG</sequence>
<evidence type="ECO:0000313" key="4">
    <source>
        <dbReference type="Proteomes" id="UP000031121"/>
    </source>
</evidence>
<evidence type="ECO:0000313" key="3">
    <source>
        <dbReference type="EMBL" id="AJC11772.1"/>
    </source>
</evidence>
<dbReference type="EMBL" id="CP009302">
    <property type="protein sequence ID" value="AJC11772.1"/>
    <property type="molecule type" value="Genomic_DNA"/>
</dbReference>
<feature type="domain" description="FMN-binding" evidence="2">
    <location>
        <begin position="75"/>
        <end position="152"/>
    </location>
</feature>
<dbReference type="RefSeq" id="WP_039688598.1">
    <property type="nucleotide sequence ID" value="NZ_CP009302.1"/>
</dbReference>
<dbReference type="Gene3D" id="3.90.1010.20">
    <property type="match status" value="1"/>
</dbReference>
<gene>
    <name evidence="3" type="ORF">JI75_02930</name>
</gene>
<reference evidence="3 4" key="2">
    <citation type="journal article" date="2015" name="Genome Announc.">
        <title>Complete Genome Sequence of Coriobacteriaceae Strain 68-1-3, a Novel Mucus-Degrading Isolate from the Swine Intestinal Tract.</title>
        <authorList>
            <person name="Looft T."/>
            <person name="Bayles D.O."/>
            <person name="Alt D.P."/>
            <person name="Stanton T.B."/>
        </authorList>
    </citation>
    <scope>NUCLEOTIDE SEQUENCE [LARGE SCALE GENOMIC DNA]</scope>
    <source>
        <strain evidence="3 4">68-1-3</strain>
    </source>
</reference>
<dbReference type="HOGENOM" id="CLU_119437_0_0_11"/>
<protein>
    <submittedName>
        <fullName evidence="3">FMN-binding protein</fullName>
    </submittedName>
</protein>
<reference evidence="4" key="1">
    <citation type="submission" date="2014-08" db="EMBL/GenBank/DDBJ databases">
        <title>Coriobacteriaceae sp. complete genome.</title>
        <authorList>
            <person name="Looft T."/>
            <person name="Bayles D.O."/>
            <person name="Stanton T.B."/>
        </authorList>
    </citation>
    <scope>NUCLEOTIDE SEQUENCE [LARGE SCALE GENOMIC DNA]</scope>
    <source>
        <strain evidence="4">68-1-3</strain>
    </source>
</reference>
<dbReference type="Proteomes" id="UP000031121">
    <property type="component" value="Chromosome"/>
</dbReference>
<feature type="chain" id="PRO_5002034216" evidence="1">
    <location>
        <begin position="18"/>
        <end position="163"/>
    </location>
</feature>
<dbReference type="PROSITE" id="PS51257">
    <property type="entry name" value="PROKAR_LIPOPROTEIN"/>
    <property type="match status" value="1"/>
</dbReference>
<proteinExistence type="predicted"/>
<organism evidence="3 4">
    <name type="scientific">Berryella intestinalis</name>
    <dbReference type="NCBI Taxonomy" id="1531429"/>
    <lineage>
        <taxon>Bacteria</taxon>
        <taxon>Bacillati</taxon>
        <taxon>Actinomycetota</taxon>
        <taxon>Coriobacteriia</taxon>
        <taxon>Eggerthellales</taxon>
        <taxon>Eggerthellaceae</taxon>
        <taxon>Berryella</taxon>
    </lineage>
</organism>
<keyword evidence="1" id="KW-0732">Signal</keyword>
<accession>A0A0A8B9F0</accession>
<evidence type="ECO:0000259" key="2">
    <source>
        <dbReference type="SMART" id="SM00900"/>
    </source>
</evidence>
<dbReference type="SMART" id="SM00900">
    <property type="entry name" value="FMN_bind"/>
    <property type="match status" value="1"/>
</dbReference>
<dbReference type="STRING" id="1531429.JI75_02930"/>
<evidence type="ECO:0000256" key="1">
    <source>
        <dbReference type="SAM" id="SignalP"/>
    </source>
</evidence>
<keyword evidence="4" id="KW-1185">Reference proteome</keyword>
<feature type="signal peptide" evidence="1">
    <location>
        <begin position="1"/>
        <end position="17"/>
    </location>
</feature>
<dbReference type="GO" id="GO:0010181">
    <property type="term" value="F:FMN binding"/>
    <property type="evidence" value="ECO:0007669"/>
    <property type="project" value="InterPro"/>
</dbReference>